<dbReference type="Gene3D" id="3.50.50.60">
    <property type="entry name" value="FAD/NAD(P)-binding domain"/>
    <property type="match status" value="2"/>
</dbReference>
<protein>
    <recommendedName>
        <fullName evidence="4">L-amino-acid oxidase</fullName>
        <ecNumber evidence="4">1.4.3.2</ecNumber>
    </recommendedName>
</protein>
<name>A0A8J6KLN9_MICOH</name>
<evidence type="ECO:0000256" key="10">
    <source>
        <dbReference type="ARBA" id="ARBA00023180"/>
    </source>
</evidence>
<evidence type="ECO:0000313" key="13">
    <source>
        <dbReference type="EMBL" id="KAH0502028.1"/>
    </source>
</evidence>
<dbReference type="EMBL" id="JAATJU010026200">
    <property type="protein sequence ID" value="KAH0502028.1"/>
    <property type="molecule type" value="Genomic_DNA"/>
</dbReference>
<feature type="domain" description="FAD-dependent oxidoreductase 2 FAD-binding" evidence="11">
    <location>
        <begin position="67"/>
        <end position="94"/>
    </location>
</feature>
<gene>
    <name evidence="13" type="ORF">LTLLF_106840</name>
</gene>
<evidence type="ECO:0000256" key="9">
    <source>
        <dbReference type="ARBA" id="ARBA00023157"/>
    </source>
</evidence>
<dbReference type="Gene3D" id="1.10.405.10">
    <property type="entry name" value="Guanine Nucleotide Dissociation Inhibitor, domain 1"/>
    <property type="match status" value="1"/>
</dbReference>
<keyword evidence="9" id="KW-1015">Disulfide bond</keyword>
<evidence type="ECO:0000259" key="12">
    <source>
        <dbReference type="Pfam" id="PF01593"/>
    </source>
</evidence>
<dbReference type="GO" id="GO:0001716">
    <property type="term" value="F:L-amino-acid oxidase activity"/>
    <property type="evidence" value="ECO:0007669"/>
    <property type="project" value="UniProtKB-EC"/>
</dbReference>
<dbReference type="InterPro" id="IPR002937">
    <property type="entry name" value="Amino_oxidase"/>
</dbReference>
<evidence type="ECO:0000256" key="2">
    <source>
        <dbReference type="ARBA" id="ARBA00004613"/>
    </source>
</evidence>
<evidence type="ECO:0000256" key="8">
    <source>
        <dbReference type="ARBA" id="ARBA00023002"/>
    </source>
</evidence>
<evidence type="ECO:0000256" key="1">
    <source>
        <dbReference type="ARBA" id="ARBA00001974"/>
    </source>
</evidence>
<dbReference type="PANTHER" id="PTHR10742:SF355">
    <property type="entry name" value="AMINE OXIDASE"/>
    <property type="match status" value="1"/>
</dbReference>
<dbReference type="Proteomes" id="UP000710432">
    <property type="component" value="Unassembled WGS sequence"/>
</dbReference>
<reference evidence="13" key="1">
    <citation type="submission" date="2020-03" db="EMBL/GenBank/DDBJ databases">
        <title>Studies in the Genomics of Life Span.</title>
        <authorList>
            <person name="Glass D."/>
        </authorList>
    </citation>
    <scope>NUCLEOTIDE SEQUENCE</scope>
    <source>
        <strain evidence="13">LTLLF</strain>
        <tissue evidence="13">Muscle</tissue>
    </source>
</reference>
<proteinExistence type="inferred from homology"/>
<dbReference type="PANTHER" id="PTHR10742">
    <property type="entry name" value="FLAVIN MONOAMINE OXIDASE"/>
    <property type="match status" value="1"/>
</dbReference>
<dbReference type="Pfam" id="PF01593">
    <property type="entry name" value="Amino_oxidase"/>
    <property type="match status" value="1"/>
</dbReference>
<dbReference type="InterPro" id="IPR003953">
    <property type="entry name" value="FAD-dep_OxRdtase_2_FAD-bd"/>
</dbReference>
<dbReference type="InterPro" id="IPR036188">
    <property type="entry name" value="FAD/NAD-bd_sf"/>
</dbReference>
<dbReference type="EC" id="1.4.3.2" evidence="4"/>
<dbReference type="SUPFAM" id="SSF54373">
    <property type="entry name" value="FAD-linked reductases, C-terminal domain"/>
    <property type="match status" value="1"/>
</dbReference>
<dbReference type="FunFam" id="1.10.405.10:FF:000004">
    <property type="entry name" value="Amine oxidase"/>
    <property type="match status" value="1"/>
</dbReference>
<dbReference type="GO" id="GO:0005576">
    <property type="term" value="C:extracellular region"/>
    <property type="evidence" value="ECO:0007669"/>
    <property type="project" value="UniProtKB-SubCell"/>
</dbReference>
<evidence type="ECO:0000256" key="3">
    <source>
        <dbReference type="ARBA" id="ARBA00005465"/>
    </source>
</evidence>
<comment type="subcellular location">
    <subcellularLocation>
        <location evidence="2">Secreted</location>
    </subcellularLocation>
</comment>
<feature type="domain" description="Amine oxidase" evidence="12">
    <location>
        <begin position="156"/>
        <end position="584"/>
    </location>
</feature>
<dbReference type="Gene3D" id="3.90.660.10">
    <property type="match status" value="1"/>
</dbReference>
<evidence type="ECO:0000313" key="14">
    <source>
        <dbReference type="Proteomes" id="UP000710432"/>
    </source>
</evidence>
<keyword evidence="6" id="KW-0285">Flavoprotein</keyword>
<evidence type="ECO:0000259" key="11">
    <source>
        <dbReference type="Pfam" id="PF00890"/>
    </source>
</evidence>
<accession>A0A8J6KLN9</accession>
<comment type="caution">
    <text evidence="13">The sequence shown here is derived from an EMBL/GenBank/DDBJ whole genome shotgun (WGS) entry which is preliminary data.</text>
</comment>
<dbReference type="AlphaFoldDB" id="A0A8J6KLN9"/>
<dbReference type="InterPro" id="IPR050281">
    <property type="entry name" value="Flavin_monoamine_oxidase"/>
</dbReference>
<evidence type="ECO:0000256" key="6">
    <source>
        <dbReference type="ARBA" id="ARBA00022630"/>
    </source>
</evidence>
<dbReference type="SUPFAM" id="SSF51905">
    <property type="entry name" value="FAD/NAD(P)-binding domain"/>
    <property type="match status" value="2"/>
</dbReference>
<organism evidence="13 14">
    <name type="scientific">Microtus ochrogaster</name>
    <name type="common">Prairie vole</name>
    <dbReference type="NCBI Taxonomy" id="79684"/>
    <lineage>
        <taxon>Eukaryota</taxon>
        <taxon>Metazoa</taxon>
        <taxon>Chordata</taxon>
        <taxon>Craniata</taxon>
        <taxon>Vertebrata</taxon>
        <taxon>Euteleostomi</taxon>
        <taxon>Mammalia</taxon>
        <taxon>Eutheria</taxon>
        <taxon>Euarchontoglires</taxon>
        <taxon>Glires</taxon>
        <taxon>Rodentia</taxon>
        <taxon>Myomorpha</taxon>
        <taxon>Muroidea</taxon>
        <taxon>Cricetidae</taxon>
        <taxon>Arvicolinae</taxon>
        <taxon>Microtus</taxon>
    </lineage>
</organism>
<keyword evidence="7" id="KW-0274">FAD</keyword>
<keyword evidence="8" id="KW-0560">Oxidoreductase</keyword>
<keyword evidence="10" id="KW-0325">Glycoprotein</keyword>
<evidence type="ECO:0000256" key="7">
    <source>
        <dbReference type="ARBA" id="ARBA00022827"/>
    </source>
</evidence>
<sequence length="599" mass="66642">MSCSELSKSFRTMAKMSGIFILGILLSISNCLAFYEDLFRCFQGPDYETFLLIAQNGLHASPLPKSVVVIGAGLAGLAAAKTLQDAGHKPLIIVNCRSCPYGAKSEDHARKSLGTLGANSPSEVLLRVHGLQVRAYSYLEVISGIGRKNDSSFSELQVTILEASNHIGGRVVTVRNKTEGWYFELGPMRIPESHRLTHTYVKKFGLKLNKFIQYDNNTWYLFNGQRYRAWEVEANPEILGYPTDPTEKNKTALNLFYQAVIKIKQDVKTSNCSHLMSLYDSYSTKAYLVREGKLSKGATKMIGDLLNEDPGYHKSLLESLTSLNIFSRTDEFSEITGGFDQLPNGFNASLKSGTIRLRSRVEAVVRNGSKVEVLYRTDEPIFPLRKLTADYVINSASAKATRLITFQPPLSPDKAHALRSVHYTSATKVVFVCNECFWEQDGIRGGNSITDRPSRYIIYPSHSLPGGKGMLLASYTVGDDSFFFAAMKPDQVVNIILDDLAAVHHIPNEELKRMCPKATVKHWGSLDPLTIGAFAEFTPYQFVDYLKQLSQPEGRIHFAGEHTSLPHGWIDTAIKSGLRAAKDIQAMVDEEVTQGQMPR</sequence>
<dbReference type="Pfam" id="PF00890">
    <property type="entry name" value="FAD_binding_2"/>
    <property type="match status" value="1"/>
</dbReference>
<evidence type="ECO:0000256" key="5">
    <source>
        <dbReference type="ARBA" id="ARBA00022525"/>
    </source>
</evidence>
<evidence type="ECO:0000256" key="4">
    <source>
        <dbReference type="ARBA" id="ARBA00012806"/>
    </source>
</evidence>
<dbReference type="GO" id="GO:0009063">
    <property type="term" value="P:amino acid catabolic process"/>
    <property type="evidence" value="ECO:0007669"/>
    <property type="project" value="TreeGrafter"/>
</dbReference>
<comment type="cofactor">
    <cofactor evidence="1">
        <name>FAD</name>
        <dbReference type="ChEBI" id="CHEBI:57692"/>
    </cofactor>
</comment>
<keyword evidence="5" id="KW-0964">Secreted</keyword>
<comment type="similarity">
    <text evidence="3">Belongs to the flavin monoamine oxidase family. FIG1 subfamily.</text>
</comment>